<dbReference type="InterPro" id="IPR000715">
    <property type="entry name" value="Glycosyl_transferase_4"/>
</dbReference>
<feature type="transmembrane region" description="Helical" evidence="8">
    <location>
        <begin position="153"/>
        <end position="174"/>
    </location>
</feature>
<gene>
    <name evidence="9" type="ORF">SAMN05444405_1032</name>
</gene>
<reference evidence="9 10" key="1">
    <citation type="submission" date="2016-11" db="EMBL/GenBank/DDBJ databases">
        <authorList>
            <person name="Jaros S."/>
            <person name="Januszkiewicz K."/>
            <person name="Wedrychowicz H."/>
        </authorList>
    </citation>
    <scope>NUCLEOTIDE SEQUENCE [LARGE SCALE GENOMIC DNA]</scope>
    <source>
        <strain evidence="9 10">DSM 26991</strain>
    </source>
</reference>
<feature type="transmembrane region" description="Helical" evidence="8">
    <location>
        <begin position="205"/>
        <end position="225"/>
    </location>
</feature>
<evidence type="ECO:0000256" key="2">
    <source>
        <dbReference type="ARBA" id="ARBA00022475"/>
    </source>
</evidence>
<dbReference type="Proteomes" id="UP000184509">
    <property type="component" value="Unassembled WGS sequence"/>
</dbReference>
<keyword evidence="7" id="KW-0460">Magnesium</keyword>
<feature type="transmembrane region" description="Helical" evidence="8">
    <location>
        <begin position="56"/>
        <end position="80"/>
    </location>
</feature>
<dbReference type="GO" id="GO:0005886">
    <property type="term" value="C:plasma membrane"/>
    <property type="evidence" value="ECO:0007669"/>
    <property type="project" value="UniProtKB-SubCell"/>
</dbReference>
<dbReference type="GO" id="GO:0046872">
    <property type="term" value="F:metal ion binding"/>
    <property type="evidence" value="ECO:0007669"/>
    <property type="project" value="UniProtKB-KW"/>
</dbReference>
<dbReference type="AlphaFoldDB" id="A0A1M4W7A4"/>
<feature type="transmembrane region" description="Helical" evidence="8">
    <location>
        <begin position="237"/>
        <end position="255"/>
    </location>
</feature>
<proteinExistence type="predicted"/>
<feature type="transmembrane region" description="Helical" evidence="8">
    <location>
        <begin position="92"/>
        <end position="112"/>
    </location>
</feature>
<keyword evidence="2" id="KW-1003">Cell membrane</keyword>
<feature type="transmembrane region" description="Helical" evidence="8">
    <location>
        <begin position="345"/>
        <end position="367"/>
    </location>
</feature>
<dbReference type="CDD" id="cd06853">
    <property type="entry name" value="GT_WecA_like"/>
    <property type="match status" value="1"/>
</dbReference>
<dbReference type="GO" id="GO:0044038">
    <property type="term" value="P:cell wall macromolecule biosynthetic process"/>
    <property type="evidence" value="ECO:0007669"/>
    <property type="project" value="TreeGrafter"/>
</dbReference>
<dbReference type="GO" id="GO:0016780">
    <property type="term" value="F:phosphotransferase activity, for other substituted phosphate groups"/>
    <property type="evidence" value="ECO:0007669"/>
    <property type="project" value="InterPro"/>
</dbReference>
<feature type="transmembrane region" description="Helical" evidence="8">
    <location>
        <begin position="181"/>
        <end position="199"/>
    </location>
</feature>
<dbReference type="OrthoDB" id="9783652at2"/>
<feature type="binding site" evidence="7">
    <location>
        <position position="236"/>
    </location>
    <ligand>
        <name>Mg(2+)</name>
        <dbReference type="ChEBI" id="CHEBI:18420"/>
    </ligand>
</feature>
<evidence type="ECO:0000256" key="8">
    <source>
        <dbReference type="SAM" id="Phobius"/>
    </source>
</evidence>
<evidence type="ECO:0000313" key="9">
    <source>
        <dbReference type="EMBL" id="SHE76852.1"/>
    </source>
</evidence>
<accession>A0A1M4W7A4</accession>
<feature type="transmembrane region" description="Helical" evidence="8">
    <location>
        <begin position="267"/>
        <end position="288"/>
    </location>
</feature>
<comment type="cofactor">
    <cofactor evidence="7">
        <name>Mg(2+)</name>
        <dbReference type="ChEBI" id="CHEBI:18420"/>
    </cofactor>
</comment>
<dbReference type="EMBL" id="FQTV01000003">
    <property type="protein sequence ID" value="SHE76852.1"/>
    <property type="molecule type" value="Genomic_DNA"/>
</dbReference>
<dbReference type="STRING" id="1297750.SAMN05444405_1032"/>
<comment type="subcellular location">
    <subcellularLocation>
        <location evidence="1">Cell membrane</location>
        <topology evidence="1">Multi-pass membrane protein</topology>
    </subcellularLocation>
</comment>
<evidence type="ECO:0000256" key="3">
    <source>
        <dbReference type="ARBA" id="ARBA00022679"/>
    </source>
</evidence>
<dbReference type="GO" id="GO:0071555">
    <property type="term" value="P:cell wall organization"/>
    <property type="evidence" value="ECO:0007669"/>
    <property type="project" value="TreeGrafter"/>
</dbReference>
<keyword evidence="6 8" id="KW-0472">Membrane</keyword>
<feature type="transmembrane region" description="Helical" evidence="8">
    <location>
        <begin position="319"/>
        <end position="339"/>
    </location>
</feature>
<dbReference type="RefSeq" id="WP_073399217.1">
    <property type="nucleotide sequence ID" value="NZ_FQTV01000003.1"/>
</dbReference>
<feature type="transmembrane region" description="Helical" evidence="8">
    <location>
        <begin position="124"/>
        <end position="141"/>
    </location>
</feature>
<evidence type="ECO:0000256" key="7">
    <source>
        <dbReference type="PIRSR" id="PIRSR600715-1"/>
    </source>
</evidence>
<dbReference type="GO" id="GO:0009103">
    <property type="term" value="P:lipopolysaccharide biosynthetic process"/>
    <property type="evidence" value="ECO:0007669"/>
    <property type="project" value="TreeGrafter"/>
</dbReference>
<keyword evidence="5 8" id="KW-1133">Transmembrane helix</keyword>
<dbReference type="PANTHER" id="PTHR22926:SF3">
    <property type="entry name" value="UNDECAPRENYL-PHOSPHATE ALPHA-N-ACETYLGLUCOSAMINYL 1-PHOSPHATE TRANSFERASE"/>
    <property type="match status" value="1"/>
</dbReference>
<evidence type="ECO:0000256" key="4">
    <source>
        <dbReference type="ARBA" id="ARBA00022692"/>
    </source>
</evidence>
<name>A0A1M4W7A4_9BACE</name>
<evidence type="ECO:0000313" key="10">
    <source>
        <dbReference type="Proteomes" id="UP000184509"/>
    </source>
</evidence>
<evidence type="ECO:0000256" key="5">
    <source>
        <dbReference type="ARBA" id="ARBA00022989"/>
    </source>
</evidence>
<feature type="binding site" evidence="7">
    <location>
        <position position="174"/>
    </location>
    <ligand>
        <name>Mg(2+)</name>
        <dbReference type="ChEBI" id="CHEBI:18420"/>
    </ligand>
</feature>
<keyword evidence="7" id="KW-0479">Metal-binding</keyword>
<sequence>MIIYNLSFLIGLLIFSLFSAVVLEMMVLPSIIYIAKKKNLYDLPNARKSHEQPIPRLAGVSFFPIMLFVFSVSILILVKFQADDSLASLEPALRKMFGLIIGNTLLLGVGFKDDLVGSRYRHKMIVQFLAATLLVSGGLYINNFNGLFGIWEISDWIGMLFTIFLIVFITNAINFIDGADGLASGISGVALISFGILFFLRGMFFYSLICIILVGILIPFFYYNVFNTSRKVFMGDTGSLTLGFLLAYLGIRFAMADLGHNYSLFDSPVLIALSALFVPVFDALRVMLERVFVGKSMFLPDRRHIHHKLLDLGFSHRKVMVSLVVCAGLLVFMNVMLLHLLNINIMFVIDILLWLGFVQILNIMLAMKNKALN</sequence>
<dbReference type="PANTHER" id="PTHR22926">
    <property type="entry name" value="PHOSPHO-N-ACETYLMURAMOYL-PENTAPEPTIDE-TRANSFERASE"/>
    <property type="match status" value="1"/>
</dbReference>
<keyword evidence="3 9" id="KW-0808">Transferase</keyword>
<protein>
    <submittedName>
        <fullName evidence="9">UDP-N-acetylmuramyl pentapeptide phosphotransferase/UDP-N-acetylglucosamine-1-phosphate transferase</fullName>
    </submittedName>
</protein>
<keyword evidence="10" id="KW-1185">Reference proteome</keyword>
<evidence type="ECO:0000256" key="1">
    <source>
        <dbReference type="ARBA" id="ARBA00004651"/>
    </source>
</evidence>
<evidence type="ECO:0000256" key="6">
    <source>
        <dbReference type="ARBA" id="ARBA00023136"/>
    </source>
</evidence>
<organism evidence="9 10">
    <name type="scientific">Bacteroides luti</name>
    <dbReference type="NCBI Taxonomy" id="1297750"/>
    <lineage>
        <taxon>Bacteria</taxon>
        <taxon>Pseudomonadati</taxon>
        <taxon>Bacteroidota</taxon>
        <taxon>Bacteroidia</taxon>
        <taxon>Bacteroidales</taxon>
        <taxon>Bacteroidaceae</taxon>
        <taxon>Bacteroides</taxon>
    </lineage>
</organism>
<keyword evidence="4 8" id="KW-0812">Transmembrane</keyword>
<dbReference type="Pfam" id="PF00953">
    <property type="entry name" value="Glycos_transf_4"/>
    <property type="match status" value="1"/>
</dbReference>
<feature type="transmembrane region" description="Helical" evidence="8">
    <location>
        <begin position="6"/>
        <end position="35"/>
    </location>
</feature>